<evidence type="ECO:0000256" key="1">
    <source>
        <dbReference type="SAM" id="Coils"/>
    </source>
</evidence>
<gene>
    <name evidence="2" type="ORF">phiA829_182</name>
</gene>
<name>A0A1W6DYY5_9CAUD</name>
<sequence>MTWNIGDKVEDVFPDASYIWRFSLLKGVVRYKQFVVTKTTPKKIFIAEVRSEDGSLIIYDTEQQIFKSKINQLSEGVIVGQTVAFSDSENEGKALIKLALMKEILRLEKEVEDAKETLNKTKELVKRF</sequence>
<reference evidence="2 3" key="1">
    <citation type="submission" date="2017-04" db="EMBL/GenBank/DDBJ databases">
        <title>Complete genome sequence and characterization of temperature-dependent bacteriophage phiA8-29 infecting Aeromonas.</title>
        <authorList>
            <person name="He Y."/>
            <person name="Yang H."/>
        </authorList>
    </citation>
    <scope>NUCLEOTIDE SEQUENCE [LARGE SCALE GENOMIC DNA]</scope>
</reference>
<protein>
    <submittedName>
        <fullName evidence="2">Uncharacterized protein</fullName>
    </submittedName>
</protein>
<keyword evidence="1" id="KW-0175">Coiled coil</keyword>
<keyword evidence="3" id="KW-1185">Reference proteome</keyword>
<dbReference type="EMBL" id="KY914485">
    <property type="protein sequence ID" value="ARK08002.1"/>
    <property type="molecule type" value="Genomic_DNA"/>
</dbReference>
<organism evidence="2 3">
    <name type="scientific">Aeromonas phage phiA8-29</name>
    <dbReference type="NCBI Taxonomy" id="1978922"/>
    <lineage>
        <taxon>Viruses</taxon>
        <taxon>Duplodnaviria</taxon>
        <taxon>Heunggongvirae</taxon>
        <taxon>Uroviricota</taxon>
        <taxon>Caudoviricetes</taxon>
        <taxon>Pantevenvirales</taxon>
        <taxon>Ackermannviridae</taxon>
        <taxon>Tedavirus</taxon>
        <taxon>Tedavirus A829</taxon>
    </lineage>
</organism>
<feature type="coiled-coil region" evidence="1">
    <location>
        <begin position="97"/>
        <end position="124"/>
    </location>
</feature>
<dbReference type="Proteomes" id="UP000221506">
    <property type="component" value="Segment"/>
</dbReference>
<proteinExistence type="predicted"/>
<evidence type="ECO:0000313" key="3">
    <source>
        <dbReference type="Proteomes" id="UP000221506"/>
    </source>
</evidence>
<evidence type="ECO:0000313" key="2">
    <source>
        <dbReference type="EMBL" id="ARK08002.1"/>
    </source>
</evidence>
<accession>A0A1W6DYY5</accession>